<evidence type="ECO:0000313" key="1">
    <source>
        <dbReference type="EMBL" id="KAJ4719846.1"/>
    </source>
</evidence>
<gene>
    <name evidence="1" type="ORF">OWV82_007763</name>
</gene>
<dbReference type="Proteomes" id="UP001164539">
    <property type="component" value="Chromosome 4"/>
</dbReference>
<sequence>MGIPWDDVVLIQLSKSPNEASVITVNCPDKPGLGCDLCRIILEFGLCIVRGDFSTDGRWCYIVLWVVPHTSSCKVDWESLKNRLLSVCPSCLVSYYFNQPPSNSSQSSLYLLKYCCLDRKGLLHDVTKVLTELEFTIQRVKVMTTPDGRVIDLFFITDEMELLHTKKRREDTCEHLITVLGEYSISCELQLAGAEYESLQGFSSLPLAVAEELFGSELPDKEDCSQCADQKGLFYDILRTSKDLNIQIAYGRISSSVKGYRNMDLFIRQTDGKKIVDAKQQTALCSHLKEEMLHPLRVIVTNRGPDTELLVANPVELSGKGRPRVFYDVTLALKMLGICIFSAEIGRHSTSDRQWEVYRFLLDESPEFPLASSRARNQIVEIVRNTLMGW</sequence>
<reference evidence="1 2" key="1">
    <citation type="journal article" date="2023" name="Science">
        <title>Complex scaffold remodeling in plant triterpene biosynthesis.</title>
        <authorList>
            <person name="De La Pena R."/>
            <person name="Hodgson H."/>
            <person name="Liu J.C."/>
            <person name="Stephenson M.J."/>
            <person name="Martin A.C."/>
            <person name="Owen C."/>
            <person name="Harkess A."/>
            <person name="Leebens-Mack J."/>
            <person name="Jimenez L.E."/>
            <person name="Osbourn A."/>
            <person name="Sattely E.S."/>
        </authorList>
    </citation>
    <scope>NUCLEOTIDE SEQUENCE [LARGE SCALE GENOMIC DNA]</scope>
    <source>
        <strain evidence="2">cv. JPN11</strain>
        <tissue evidence="1">Leaf</tissue>
    </source>
</reference>
<keyword evidence="2" id="KW-1185">Reference proteome</keyword>
<dbReference type="EMBL" id="CM051397">
    <property type="protein sequence ID" value="KAJ4719846.1"/>
    <property type="molecule type" value="Genomic_DNA"/>
</dbReference>
<name>A0ACC1Y802_MELAZ</name>
<comment type="caution">
    <text evidence="1">The sequence shown here is derived from an EMBL/GenBank/DDBJ whole genome shotgun (WGS) entry which is preliminary data.</text>
</comment>
<proteinExistence type="predicted"/>
<organism evidence="1 2">
    <name type="scientific">Melia azedarach</name>
    <name type="common">Chinaberry tree</name>
    <dbReference type="NCBI Taxonomy" id="155640"/>
    <lineage>
        <taxon>Eukaryota</taxon>
        <taxon>Viridiplantae</taxon>
        <taxon>Streptophyta</taxon>
        <taxon>Embryophyta</taxon>
        <taxon>Tracheophyta</taxon>
        <taxon>Spermatophyta</taxon>
        <taxon>Magnoliopsida</taxon>
        <taxon>eudicotyledons</taxon>
        <taxon>Gunneridae</taxon>
        <taxon>Pentapetalae</taxon>
        <taxon>rosids</taxon>
        <taxon>malvids</taxon>
        <taxon>Sapindales</taxon>
        <taxon>Meliaceae</taxon>
        <taxon>Melia</taxon>
    </lineage>
</organism>
<evidence type="ECO:0000313" key="2">
    <source>
        <dbReference type="Proteomes" id="UP001164539"/>
    </source>
</evidence>
<accession>A0ACC1Y802</accession>
<protein>
    <submittedName>
        <fullName evidence="1">ACT domain-containing protein</fullName>
    </submittedName>
</protein>